<dbReference type="Gene3D" id="1.10.390.10">
    <property type="entry name" value="Neutral Protease Domain 2"/>
    <property type="match status" value="1"/>
</dbReference>
<protein>
    <recommendedName>
        <fullName evidence="2">Golvesin/Xly CBD-like domain-containing protein</fullName>
    </recommendedName>
</protein>
<dbReference type="KEGG" id="anf:AQPE_1789"/>
<gene>
    <name evidence="3" type="ORF">AQPE_1789</name>
</gene>
<dbReference type="Pfam" id="PF25275">
    <property type="entry name" value="Golvesin_C"/>
    <property type="match status" value="1"/>
</dbReference>
<dbReference type="RefSeq" id="WP_318350612.1">
    <property type="nucleotide sequence ID" value="NZ_AP018694.1"/>
</dbReference>
<dbReference type="Proteomes" id="UP001193389">
    <property type="component" value="Chromosome"/>
</dbReference>
<feature type="transmembrane region" description="Helical" evidence="1">
    <location>
        <begin position="179"/>
        <end position="201"/>
    </location>
</feature>
<evidence type="ECO:0000256" key="1">
    <source>
        <dbReference type="SAM" id="Phobius"/>
    </source>
</evidence>
<dbReference type="AlphaFoldDB" id="A0A5K7S7V5"/>
<evidence type="ECO:0000313" key="4">
    <source>
        <dbReference type="Proteomes" id="UP001193389"/>
    </source>
</evidence>
<feature type="transmembrane region" description="Helical" evidence="1">
    <location>
        <begin position="115"/>
        <end position="137"/>
    </location>
</feature>
<keyword evidence="1" id="KW-0472">Membrane</keyword>
<dbReference type="SUPFAM" id="SSF55486">
    <property type="entry name" value="Metalloproteases ('zincins'), catalytic domain"/>
    <property type="match status" value="1"/>
</dbReference>
<feature type="domain" description="Golvesin/Xly CBD-like" evidence="2">
    <location>
        <begin position="988"/>
        <end position="1111"/>
    </location>
</feature>
<keyword evidence="1" id="KW-1133">Transmembrane helix</keyword>
<proteinExistence type="predicted"/>
<evidence type="ECO:0000259" key="2">
    <source>
        <dbReference type="Pfam" id="PF25275"/>
    </source>
</evidence>
<name>A0A5K7S7V5_9BACT</name>
<reference evidence="3" key="1">
    <citation type="journal article" date="2020" name="Int. J. Syst. Evol. Microbiol.">
        <title>Aquipluma nitroreducens gen. nov. sp. nov., a novel facultatively anaerobic bacterium isolated from a freshwater lake.</title>
        <authorList>
            <person name="Watanabe M."/>
            <person name="Kojima H."/>
            <person name="Fukui M."/>
        </authorList>
    </citation>
    <scope>NUCLEOTIDE SEQUENCE</scope>
    <source>
        <strain evidence="3">MeG22</strain>
    </source>
</reference>
<sequence>MISVHNISSIAKYEITTLLRSWFFRIFALLAIVILFFFNMAVLVMENGGNWTLKAISSIVPYMNLLMLNTVQAIIAIFLASDFLKRDKKLDTTDVIYIRSMSNGEYVAGKTIGNLVVFIILNLIVLSEALIFNLISADVAVNWLAYVEYFLIISLPTLIFILGLSFFVMSVLKNQAITFILLLGYVAITIFYLNTKYYFLFDYMAYSLPLLNSDFMGFGNLHTILVHRGMYACFGMAFIFLTVSLLKRLPQSPFSNKVTLFPALLFFVAGVWLGKMHVSTFVKTQELRENMRTVNDANMTEPRVKVESCNIDLKHVGNNIEVTAKLKVSNPLPEAINHFVFSLNPGLKVSKITFNGHEISPKRELQLIEFSDTKIESGESAALEFTYSGSPDEAQCFLDVDDKTMETSNRVNMYKIDKRSAIVSPDFVLLTRESNWYPIAGTGFGKQSKQWIQKQFSNFDITVTTKPGLTAISQGKPEGKDGTFHFTNSHNLSQISLVIGEYTQLFKVIDGLDFNLYIHKGHDYFSKFLEPIKDTIPDLIKTALKDYERKIDMYYPFDRFTVIEVPTQFYSYPRTLIGEREQIQPETILFPEKGLLVEEADFAGNIKRMERWGRGDDTSTPEEKKINAVNNLLSVFTQAAARADVSQSQGQFQVTEKANPLYFYPLFYNYAYFIQSDQWPITDRIFEAYLKKSTAESGAMGWMQSMQGMTENEQANLALLDFSFAELLNDPEKIQIIDNVIQLKGQTLFSIIKRKTGDDAFDDFMFKFLKSIRFNSTTIEDFNNRIEQQFNTDLLPYMEKWFSSKELPGYLIGSVKAVNVLDGDRLKAMVKFKITNSEKTEGIVLVQFRLGEGGGPGRGRFGGGGANSETVDKLLHLEGGQTKEVSYLLDGTPRNITINTLTSRNIPAELRLPLDNIEQDIKAVPFEGEKIVDTPVRIAEDGEFICDNEDSTFHVTVSEDRSLLQKLLLNEEQTKDKYIGYNTWRAPRTWRATTNSGFFGKFIRSAHYVKSGDGNKKASWNIPIKGDGTYEVYTYLTKMRRGRRDNQDNPGEYTYTINHNGEKENVVIDLKTIDDGWNSLGSFYFSGDTVKIELGNKSAAQTVVADAIKLVKQ</sequence>
<dbReference type="EMBL" id="AP018694">
    <property type="protein sequence ID" value="BBE17632.1"/>
    <property type="molecule type" value="Genomic_DNA"/>
</dbReference>
<feature type="transmembrane region" description="Helical" evidence="1">
    <location>
        <begin position="62"/>
        <end position="80"/>
    </location>
</feature>
<evidence type="ECO:0000313" key="3">
    <source>
        <dbReference type="EMBL" id="BBE17632.1"/>
    </source>
</evidence>
<keyword evidence="1" id="KW-0812">Transmembrane</keyword>
<feature type="transmembrane region" description="Helical" evidence="1">
    <location>
        <begin position="22"/>
        <end position="42"/>
    </location>
</feature>
<dbReference type="InterPro" id="IPR027268">
    <property type="entry name" value="Peptidase_M4/M1_CTD_sf"/>
</dbReference>
<feature type="transmembrane region" description="Helical" evidence="1">
    <location>
        <begin position="221"/>
        <end position="246"/>
    </location>
</feature>
<feature type="transmembrane region" description="Helical" evidence="1">
    <location>
        <begin position="149"/>
        <end position="172"/>
    </location>
</feature>
<organism evidence="3 4">
    <name type="scientific">Aquipluma nitroreducens</name>
    <dbReference type="NCBI Taxonomy" id="2010828"/>
    <lineage>
        <taxon>Bacteria</taxon>
        <taxon>Pseudomonadati</taxon>
        <taxon>Bacteroidota</taxon>
        <taxon>Bacteroidia</taxon>
        <taxon>Marinilabiliales</taxon>
        <taxon>Prolixibacteraceae</taxon>
        <taxon>Aquipluma</taxon>
    </lineage>
</organism>
<feature type="transmembrane region" description="Helical" evidence="1">
    <location>
        <begin position="258"/>
        <end position="278"/>
    </location>
</feature>
<keyword evidence="4" id="KW-1185">Reference proteome</keyword>
<dbReference type="InterPro" id="IPR033803">
    <property type="entry name" value="CBD-like_Golvesin-Xly"/>
</dbReference>
<accession>A0A5K7S7V5</accession>